<evidence type="ECO:0000313" key="10">
    <source>
        <dbReference type="EMBL" id="WLS00008.1"/>
    </source>
</evidence>
<dbReference type="CDD" id="cd09140">
    <property type="entry name" value="PLDc_vPLD1_2_like_bac_1"/>
    <property type="match status" value="1"/>
</dbReference>
<proteinExistence type="predicted"/>
<name>A0AA50H982_9HYPH</name>
<evidence type="ECO:0000256" key="9">
    <source>
        <dbReference type="ARBA" id="ARBA00029594"/>
    </source>
</evidence>
<dbReference type="PROSITE" id="PS50035">
    <property type="entry name" value="PLD"/>
    <property type="match status" value="2"/>
</dbReference>
<comment type="function">
    <text evidence="2">Could be a virulence factor.</text>
</comment>
<keyword evidence="6" id="KW-0677">Repeat</keyword>
<evidence type="ECO:0000313" key="11">
    <source>
        <dbReference type="Proteomes" id="UP001234585"/>
    </source>
</evidence>
<dbReference type="Gene3D" id="3.30.870.10">
    <property type="entry name" value="Endonuclease Chain A"/>
    <property type="match status" value="2"/>
</dbReference>
<evidence type="ECO:0000256" key="2">
    <source>
        <dbReference type="ARBA" id="ARBA00003145"/>
    </source>
</evidence>
<comment type="subcellular location">
    <subcellularLocation>
        <location evidence="3">Secreted</location>
    </subcellularLocation>
</comment>
<evidence type="ECO:0000256" key="8">
    <source>
        <dbReference type="ARBA" id="ARBA00023098"/>
    </source>
</evidence>
<dbReference type="GO" id="GO:0005576">
    <property type="term" value="C:extracellular region"/>
    <property type="evidence" value="ECO:0007669"/>
    <property type="project" value="UniProtKB-SubCell"/>
</dbReference>
<keyword evidence="10" id="KW-0614">Plasmid</keyword>
<dbReference type="EMBL" id="CP132303">
    <property type="protein sequence ID" value="WLS00008.1"/>
    <property type="molecule type" value="Genomic_DNA"/>
</dbReference>
<dbReference type="GO" id="GO:0004630">
    <property type="term" value="F:phospholipase D activity"/>
    <property type="evidence" value="ECO:0007669"/>
    <property type="project" value="UniProtKB-EC"/>
</dbReference>
<dbReference type="SMART" id="SM00155">
    <property type="entry name" value="PLDc"/>
    <property type="match status" value="2"/>
</dbReference>
<keyword evidence="8" id="KW-0443">Lipid metabolism</keyword>
<dbReference type="CDD" id="cd09143">
    <property type="entry name" value="PLDc_vPLD1_2_like_bac_2"/>
    <property type="match status" value="1"/>
</dbReference>
<reference evidence="10 11" key="1">
    <citation type="submission" date="2023-08" db="EMBL/GenBank/DDBJ databases">
        <title>Pathogen: clinical or host-associated sample.</title>
        <authorList>
            <person name="Hergert J."/>
            <person name="Casey R."/>
            <person name="Wagner J."/>
            <person name="Young E.L."/>
            <person name="Oakeson K.F."/>
        </authorList>
    </citation>
    <scope>NUCLEOTIDE SEQUENCE [LARGE SCALE GENOMIC DNA]</scope>
    <source>
        <strain evidence="10 11">1760953</strain>
        <plasmid evidence="10 11">unnamed1</plasmid>
    </source>
</reference>
<dbReference type="InterPro" id="IPR025202">
    <property type="entry name" value="PLD-like_dom"/>
</dbReference>
<dbReference type="PANTHER" id="PTHR18896">
    <property type="entry name" value="PHOSPHOLIPASE D"/>
    <property type="match status" value="1"/>
</dbReference>
<dbReference type="SUPFAM" id="SSF56024">
    <property type="entry name" value="Phospholipase D/nuclease"/>
    <property type="match status" value="2"/>
</dbReference>
<evidence type="ECO:0000256" key="3">
    <source>
        <dbReference type="ARBA" id="ARBA00004613"/>
    </source>
</evidence>
<protein>
    <recommendedName>
        <fullName evidence="4">Phospholipase D</fullName>
    </recommendedName>
    <alternativeName>
        <fullName evidence="9">Choline phosphatase</fullName>
    </alternativeName>
</protein>
<keyword evidence="7" id="KW-0378">Hydrolase</keyword>
<dbReference type="GO" id="GO:0009395">
    <property type="term" value="P:phospholipid catabolic process"/>
    <property type="evidence" value="ECO:0007669"/>
    <property type="project" value="TreeGrafter"/>
</dbReference>
<evidence type="ECO:0000256" key="6">
    <source>
        <dbReference type="ARBA" id="ARBA00022737"/>
    </source>
</evidence>
<organism evidence="10 11">
    <name type="scientific">Shinella sumterensis</name>
    <dbReference type="NCBI Taxonomy" id="1967501"/>
    <lineage>
        <taxon>Bacteria</taxon>
        <taxon>Pseudomonadati</taxon>
        <taxon>Pseudomonadota</taxon>
        <taxon>Alphaproteobacteria</taxon>
        <taxon>Hyphomicrobiales</taxon>
        <taxon>Rhizobiaceae</taxon>
        <taxon>Shinella</taxon>
    </lineage>
</organism>
<dbReference type="Pfam" id="PF13091">
    <property type="entry name" value="PLDc_2"/>
    <property type="match status" value="1"/>
</dbReference>
<dbReference type="InterPro" id="IPR015679">
    <property type="entry name" value="PLipase_D_fam"/>
</dbReference>
<dbReference type="AlphaFoldDB" id="A0AA50H982"/>
<dbReference type="Proteomes" id="UP001234585">
    <property type="component" value="Plasmid unnamed1"/>
</dbReference>
<dbReference type="InterPro" id="IPR001736">
    <property type="entry name" value="PLipase_D/transphosphatidylase"/>
</dbReference>
<evidence type="ECO:0000256" key="5">
    <source>
        <dbReference type="ARBA" id="ARBA00022525"/>
    </source>
</evidence>
<evidence type="ECO:0000256" key="4">
    <source>
        <dbReference type="ARBA" id="ARBA00018392"/>
    </source>
</evidence>
<accession>A0AA50H982</accession>
<geneLocation type="plasmid" evidence="10 11">
    <name>unnamed1</name>
</geneLocation>
<gene>
    <name evidence="10" type="ORF">Q9313_18145</name>
</gene>
<evidence type="ECO:0000256" key="1">
    <source>
        <dbReference type="ARBA" id="ARBA00000798"/>
    </source>
</evidence>
<keyword evidence="5" id="KW-0964">Secreted</keyword>
<dbReference type="Pfam" id="PF00614">
    <property type="entry name" value="PLDc"/>
    <property type="match status" value="1"/>
</dbReference>
<keyword evidence="11" id="KW-1185">Reference proteome</keyword>
<comment type="catalytic activity">
    <reaction evidence="1">
        <text>a 1,2-diacyl-sn-glycero-3-phosphocholine + H2O = a 1,2-diacyl-sn-glycero-3-phosphate + choline + H(+)</text>
        <dbReference type="Rhea" id="RHEA:14445"/>
        <dbReference type="ChEBI" id="CHEBI:15354"/>
        <dbReference type="ChEBI" id="CHEBI:15377"/>
        <dbReference type="ChEBI" id="CHEBI:15378"/>
        <dbReference type="ChEBI" id="CHEBI:57643"/>
        <dbReference type="ChEBI" id="CHEBI:58608"/>
        <dbReference type="EC" id="3.1.4.4"/>
    </reaction>
</comment>
<evidence type="ECO:0000256" key="7">
    <source>
        <dbReference type="ARBA" id="ARBA00022801"/>
    </source>
</evidence>
<dbReference type="PANTHER" id="PTHR18896:SF76">
    <property type="entry name" value="PHOSPHOLIPASE"/>
    <property type="match status" value="1"/>
</dbReference>
<sequence length="493" mass="55777">MSDGSMFRPGSNCWSIARADDFSIIVDADDYFGAIRNVMRTARHSIFLVGWDFDAGTALGRPDVDDGAPRKVGDFILWLARQNPDLEIRILLWSPALLASWMRPSNLPYLLRWKWHPRISVKLDGKHPVGSSHHQKMLVVDDEIAFCGGIDVTLDRWDTRDHLDDNRLRRRPSGAPYGPWHDASSMFTGEAARALAELCRMRWRRAGGDEVPQAPSRETVIDRPNAGFSFGSVNLAVARTEPLHLDESRVVEIEKLYLDMIAAARTLIYAESQYFASRAVAQAIAHRLAEPDGPEVVLINPIASDNWLGALAMDTARARLRESLRRHDPHNRFRMYHPVTVRKQPIYVHSKLMIVDDAIVRVGSSNMNNRSMRFDRECDVAFEAGGSEEKRHRIAAFRNDLLAEHLGVSVHTVAQEAARSGSLIAAIETLRTSQPGRTLIPYQTPDVSDLEKWLADNEIFDPEGPEEMFETIARRGLFRGGLHLPRRWRKREG</sequence>